<gene>
    <name evidence="3" type="ORF">SAMN05444007_10893</name>
</gene>
<feature type="compositionally biased region" description="Gly residues" evidence="1">
    <location>
        <begin position="670"/>
        <end position="692"/>
    </location>
</feature>
<feature type="region of interest" description="Disordered" evidence="1">
    <location>
        <begin position="769"/>
        <end position="820"/>
    </location>
</feature>
<dbReference type="Proteomes" id="UP000199379">
    <property type="component" value="Unassembled WGS sequence"/>
</dbReference>
<evidence type="ECO:0000313" key="4">
    <source>
        <dbReference type="Proteomes" id="UP000199379"/>
    </source>
</evidence>
<feature type="transmembrane region" description="Helical" evidence="2">
    <location>
        <begin position="57"/>
        <end position="78"/>
    </location>
</feature>
<organism evidence="3 4">
    <name type="scientific">Cribrihabitans marinus</name>
    <dbReference type="NCBI Taxonomy" id="1227549"/>
    <lineage>
        <taxon>Bacteria</taxon>
        <taxon>Pseudomonadati</taxon>
        <taxon>Pseudomonadota</taxon>
        <taxon>Alphaproteobacteria</taxon>
        <taxon>Rhodobacterales</taxon>
        <taxon>Paracoccaceae</taxon>
        <taxon>Cribrihabitans</taxon>
    </lineage>
</organism>
<feature type="compositionally biased region" description="Low complexity" evidence="1">
    <location>
        <begin position="538"/>
        <end position="555"/>
    </location>
</feature>
<feature type="region of interest" description="Disordered" evidence="1">
    <location>
        <begin position="538"/>
        <end position="563"/>
    </location>
</feature>
<dbReference type="Pfam" id="PF13779">
    <property type="entry name" value="DUF4175"/>
    <property type="match status" value="1"/>
</dbReference>
<evidence type="ECO:0000313" key="3">
    <source>
        <dbReference type="EMBL" id="SEJ88374.1"/>
    </source>
</evidence>
<dbReference type="AlphaFoldDB" id="A0A1H7CGI3"/>
<keyword evidence="2" id="KW-0472">Membrane</keyword>
<feature type="compositionally biased region" description="Low complexity" evidence="1">
    <location>
        <begin position="769"/>
        <end position="787"/>
    </location>
</feature>
<accession>A0A1H7CGI3</accession>
<evidence type="ECO:0000256" key="1">
    <source>
        <dbReference type="SAM" id="MobiDB-lite"/>
    </source>
</evidence>
<protein>
    <submittedName>
        <fullName evidence="3">TIGR02302 family protein</fullName>
    </submittedName>
</protein>
<reference evidence="3 4" key="1">
    <citation type="submission" date="2016-10" db="EMBL/GenBank/DDBJ databases">
        <authorList>
            <person name="de Groot N.N."/>
        </authorList>
    </citation>
    <scope>NUCLEOTIDE SEQUENCE [LARGE SCALE GENOMIC DNA]</scope>
    <source>
        <strain evidence="3 4">DSM 29340</strain>
    </source>
</reference>
<feature type="compositionally biased region" description="Basic and acidic residues" evidence="1">
    <location>
        <begin position="697"/>
        <end position="710"/>
    </location>
</feature>
<feature type="transmembrane region" description="Helical" evidence="2">
    <location>
        <begin position="32"/>
        <end position="51"/>
    </location>
</feature>
<feature type="compositionally biased region" description="Low complexity" evidence="1">
    <location>
        <begin position="711"/>
        <end position="723"/>
    </location>
</feature>
<dbReference type="InterPro" id="IPR012683">
    <property type="entry name" value="CHP02302_TM"/>
</dbReference>
<feature type="transmembrane region" description="Helical" evidence="2">
    <location>
        <begin position="152"/>
        <end position="171"/>
    </location>
</feature>
<feature type="compositionally biased region" description="Polar residues" evidence="1">
    <location>
        <begin position="643"/>
        <end position="652"/>
    </location>
</feature>
<proteinExistence type="predicted"/>
<keyword evidence="2" id="KW-1133">Transmembrane helix</keyword>
<dbReference type="STRING" id="1227549.SAMN05444007_10893"/>
<feature type="compositionally biased region" description="Basic and acidic residues" evidence="1">
    <location>
        <begin position="724"/>
        <end position="735"/>
    </location>
</feature>
<keyword evidence="4" id="KW-1185">Reference proteome</keyword>
<dbReference type="NCBIfam" id="TIGR02302">
    <property type="entry name" value="aProt_lowcomp"/>
    <property type="match status" value="1"/>
</dbReference>
<dbReference type="RefSeq" id="WP_373283108.1">
    <property type="nucleotide sequence ID" value="NZ_BMGV01000008.1"/>
</dbReference>
<dbReference type="EMBL" id="FNYD01000008">
    <property type="protein sequence ID" value="SEJ88374.1"/>
    <property type="molecule type" value="Genomic_DNA"/>
</dbReference>
<evidence type="ECO:0000256" key="2">
    <source>
        <dbReference type="SAM" id="Phobius"/>
    </source>
</evidence>
<name>A0A1H7CGI3_9RHOB</name>
<keyword evidence="2" id="KW-0812">Transmembrane</keyword>
<feature type="compositionally biased region" description="Basic and acidic residues" evidence="1">
    <location>
        <begin position="788"/>
        <end position="799"/>
    </location>
</feature>
<feature type="region of interest" description="Disordered" evidence="1">
    <location>
        <begin position="643"/>
        <end position="751"/>
    </location>
</feature>
<feature type="compositionally biased region" description="Basic and acidic residues" evidence="1">
    <location>
        <begin position="656"/>
        <end position="667"/>
    </location>
</feature>
<sequence length="856" mass="94423">MIRLPQRSDPVPRLPLWLTGFGMLAERLLRRFWPVLSVVMLTLAALILGLQDLVAVEWVWTAGAVALLAAVGALIWGLRGFRWPRRAEILARLDASLPGRPIQAVLDDQGIGGDDPASVALWRAHQARMAERVRAAPPVKPDLRLADRDPFALRYTALLALVVALLFGSIWRVGSVADMTPGAATAAQGPTWEGWIEPPRYTGLPTLYLADQDAEVLTVPQGSRITLHFYGEVGALSLAETVSGQTVAAPEAPQHGFDVTRAGEIRIDGPGARGWEVDIVADSPPQIAVAGEAETDASGRMSLPFAASDDYGVVSGKAVIALDMDALDRRHGLAADPEPREPVTVDLPMPIAGDRAEFQETLIEDFSQHPWAHLPVTVSLTARDAADQPGQAPDHTMSLPARRFFDPLAAAVIEQRRDLLWTRENAPRVAQILRAISHRPDEVFRSETAYLRLRVTLRRLETFTEFGLTTGQRDEIAQALWDLALLLEDGTLSDALERLRRAQERLAEAMKNGASDDEIAELMQELREATDDYLQQLSRQAQQQGDQTDQPQQGQNGESMQMTQDDLQRMMDRIQELMEQGRMAEAQQALEEFQQMMENMRVTQGQGQNGQSEGQRAMEGLAETLRDQQGLSDEAFRDLQEQFNPNARSGQSQQNEGRDGGEGRGQQHDGQGGRGQGQGERQGQQGEGGEQPGEGELADRQQALRDELRRQQQGLPGQGTPEGDSAREALDRAGRAMDGAEDALRQDDLPGAIDRQAEAMEALREGMRALGEALAQQEQQQPGQGMQDSDRRADSRDPLGRNQGSRGSIGTDENLLQGEDVYRRAQELLDEIRRRSGQGERPDLELEYLRRLLDRF</sequence>